<protein>
    <submittedName>
        <fullName evidence="3">Arginine deiminase family protein</fullName>
    </submittedName>
</protein>
<keyword evidence="4" id="KW-1185">Reference proteome</keyword>
<accession>A0ABZ2TL00</accession>
<sequence length="269" mass="30199">MKARNMESLKDKFKNVIVKTPASSMVDGITSAPELGKPIYELALEQHAKYVEALKSCGVNVTICPKNEKFPDSCFVEDTAVIVTGEIAILTNPGAKTRNGEKVEMLPYLEKFFDEKHLFKIEAPGTLDGGDVMMVGDTYFVGMSERTNREGIRQFFNILAKVNKKCIPVPMTEMLHLKTGVNYLEHNNLLISGEFLNYPIFKNFNQIVVDKSEAYAANCIWVNETVIVPYGYPNVLKKIQDLGIYRVITCDTSEYKKLDGGLSCLSLRF</sequence>
<dbReference type="InterPro" id="IPR033199">
    <property type="entry name" value="DDAH-like"/>
</dbReference>
<proteinExistence type="inferred from homology"/>
<dbReference type="PANTHER" id="PTHR12737">
    <property type="entry name" value="DIMETHYLARGININE DIMETHYLAMINOHYDROLASE"/>
    <property type="match status" value="1"/>
</dbReference>
<dbReference type="Gene3D" id="3.75.10.10">
    <property type="entry name" value="L-arginine/glycine Amidinotransferase, Chain A"/>
    <property type="match status" value="1"/>
</dbReference>
<reference evidence="3" key="1">
    <citation type="submission" date="2021-11" db="EMBL/GenBank/DDBJ databases">
        <title>The first genome sequence of unculturable Mycoplasma faucium obtained by de novo assembly of metagenomic reads.</title>
        <authorList>
            <person name="Sabat A.J."/>
            <person name="Bathoorn E."/>
            <person name="Akkerboom V."/>
            <person name="Friedrich A.W."/>
        </authorList>
    </citation>
    <scope>NUCLEOTIDE SEQUENCE [LARGE SCALE GENOMIC DNA]</scope>
    <source>
        <strain evidence="3">UMCG-MFM1</strain>
    </source>
</reference>
<dbReference type="EMBL" id="CP088155">
    <property type="protein sequence ID" value="WYM97133.1"/>
    <property type="molecule type" value="Genomic_DNA"/>
</dbReference>
<dbReference type="Pfam" id="PF19420">
    <property type="entry name" value="DDAH_eukar"/>
    <property type="match status" value="1"/>
</dbReference>
<evidence type="ECO:0000256" key="1">
    <source>
        <dbReference type="ARBA" id="ARBA00008532"/>
    </source>
</evidence>
<evidence type="ECO:0000313" key="4">
    <source>
        <dbReference type="Proteomes" id="UP001622612"/>
    </source>
</evidence>
<gene>
    <name evidence="3" type="ORF">LQ356_02945</name>
</gene>
<name>A0ABZ2TL00_9BACT</name>
<dbReference type="RefSeq" id="WP_405311404.1">
    <property type="nucleotide sequence ID" value="NZ_CP088155.1"/>
</dbReference>
<dbReference type="PANTHER" id="PTHR12737:SF9">
    <property type="entry name" value="DIMETHYLARGININASE"/>
    <property type="match status" value="1"/>
</dbReference>
<dbReference type="Proteomes" id="UP001622612">
    <property type="component" value="Chromosome"/>
</dbReference>
<evidence type="ECO:0000256" key="2">
    <source>
        <dbReference type="ARBA" id="ARBA00022801"/>
    </source>
</evidence>
<comment type="similarity">
    <text evidence="1">Belongs to the DDAH family.</text>
</comment>
<dbReference type="SUPFAM" id="SSF55909">
    <property type="entry name" value="Pentein"/>
    <property type="match status" value="1"/>
</dbReference>
<organism evidence="3 4">
    <name type="scientific">Metamycoplasma faucium</name>
    <dbReference type="NCBI Taxonomy" id="56142"/>
    <lineage>
        <taxon>Bacteria</taxon>
        <taxon>Bacillati</taxon>
        <taxon>Mycoplasmatota</taxon>
        <taxon>Mycoplasmoidales</taxon>
        <taxon>Metamycoplasmataceae</taxon>
        <taxon>Metamycoplasma</taxon>
    </lineage>
</organism>
<evidence type="ECO:0000313" key="3">
    <source>
        <dbReference type="EMBL" id="WYM97133.1"/>
    </source>
</evidence>
<keyword evidence="2" id="KW-0378">Hydrolase</keyword>